<name>A0A8S5RQI4_9VIRU</name>
<accession>A0A8S5RQI4</accession>
<protein>
    <submittedName>
        <fullName evidence="1">Uncharacterized protein</fullName>
    </submittedName>
</protein>
<dbReference type="EMBL" id="BK059134">
    <property type="protein sequence ID" value="DAE33418.1"/>
    <property type="molecule type" value="Genomic_DNA"/>
</dbReference>
<evidence type="ECO:0000313" key="1">
    <source>
        <dbReference type="EMBL" id="DAE33418.1"/>
    </source>
</evidence>
<proteinExistence type="predicted"/>
<reference evidence="1" key="1">
    <citation type="journal article" date="2021" name="Proc. Natl. Acad. Sci. U.S.A.">
        <title>A Catalog of Tens of Thousands of Viruses from Human Metagenomes Reveals Hidden Associations with Chronic Diseases.</title>
        <authorList>
            <person name="Tisza M.J."/>
            <person name="Buck C.B."/>
        </authorList>
    </citation>
    <scope>NUCLEOTIDE SEQUENCE</scope>
    <source>
        <strain evidence="1">CtQ5V6</strain>
    </source>
</reference>
<sequence length="30" mass="3390">MTGFPSLSSRSVRGYSFFILRHNKSRVSTA</sequence>
<organism evidence="1">
    <name type="scientific">virus sp. ctQ5V6</name>
    <dbReference type="NCBI Taxonomy" id="2825815"/>
    <lineage>
        <taxon>Viruses</taxon>
    </lineage>
</organism>